<dbReference type="SMART" id="SM00849">
    <property type="entry name" value="Lactamase_B"/>
    <property type="match status" value="1"/>
</dbReference>
<organism evidence="3 4">
    <name type="scientific">Sphingomonas floccifaciens</name>
    <dbReference type="NCBI Taxonomy" id="1844115"/>
    <lineage>
        <taxon>Bacteria</taxon>
        <taxon>Pseudomonadati</taxon>
        <taxon>Pseudomonadota</taxon>
        <taxon>Alphaproteobacteria</taxon>
        <taxon>Sphingomonadales</taxon>
        <taxon>Sphingomonadaceae</taxon>
        <taxon>Sphingomonas</taxon>
    </lineage>
</organism>
<evidence type="ECO:0000313" key="4">
    <source>
        <dbReference type="Proteomes" id="UP001597283"/>
    </source>
</evidence>
<reference evidence="4" key="1">
    <citation type="journal article" date="2019" name="Int. J. Syst. Evol. Microbiol.">
        <title>The Global Catalogue of Microorganisms (GCM) 10K type strain sequencing project: providing services to taxonomists for standard genome sequencing and annotation.</title>
        <authorList>
            <consortium name="The Broad Institute Genomics Platform"/>
            <consortium name="The Broad Institute Genome Sequencing Center for Infectious Disease"/>
            <person name="Wu L."/>
            <person name="Ma J."/>
        </authorList>
    </citation>
    <scope>NUCLEOTIDE SEQUENCE [LARGE SCALE GENOMIC DNA]</scope>
    <source>
        <strain evidence="4">Q85</strain>
    </source>
</reference>
<dbReference type="SUPFAM" id="SSF56281">
    <property type="entry name" value="Metallo-hydrolase/oxidoreductase"/>
    <property type="match status" value="1"/>
</dbReference>
<dbReference type="PANTHER" id="PTHR46018:SF2">
    <property type="entry name" value="ZINC PHOSPHODIESTERASE ELAC PROTEIN 1"/>
    <property type="match status" value="1"/>
</dbReference>
<sequence>MALACLPAIASAQSCPPLRWTTLGTAGGPVPTIDRAEPSNLLQAGKEAILVDTGDGTVNQLAKQRLTLAAVRTVILSHHHLDHTGGLAAVIGLRWMNGFPGVLTLYGPPGTRALVDGIVASMAPPARIGFGLGKAPPPPAGSVRVVEVGDGARFTIDALEVVAAANSHFDHDGGGASAVSLSYRFTLGGRVITYTGDTGPSPAVTKLAKGSDMLVSEVIDLDRLLAGIRRQRPDMDAETAAGMTQHLRTHHLLPADIGAIAATAGVKRVVLTHFAIPGPLSESEATLRSGIATRYAGPVDLARDGAAFDVGCARP</sequence>
<dbReference type="InterPro" id="IPR001279">
    <property type="entry name" value="Metallo-B-lactamas"/>
</dbReference>
<evidence type="ECO:0000256" key="1">
    <source>
        <dbReference type="ARBA" id="ARBA00022801"/>
    </source>
</evidence>
<dbReference type="PANTHER" id="PTHR46018">
    <property type="entry name" value="ZINC PHOSPHODIESTERASE ELAC PROTEIN 1"/>
    <property type="match status" value="1"/>
</dbReference>
<proteinExistence type="predicted"/>
<dbReference type="Pfam" id="PF12706">
    <property type="entry name" value="Lactamase_B_2"/>
    <property type="match status" value="1"/>
</dbReference>
<dbReference type="InterPro" id="IPR044094">
    <property type="entry name" value="AtsA-like_MBL-fold"/>
</dbReference>
<feature type="domain" description="Metallo-beta-lactamase" evidence="2">
    <location>
        <begin position="36"/>
        <end position="243"/>
    </location>
</feature>
<dbReference type="CDD" id="cd07719">
    <property type="entry name" value="arylsulfatase_AtsA-like_MBL-fold"/>
    <property type="match status" value="1"/>
</dbReference>
<dbReference type="Gene3D" id="3.60.15.10">
    <property type="entry name" value="Ribonuclease Z/Hydroxyacylglutathione hydrolase-like"/>
    <property type="match status" value="1"/>
</dbReference>
<dbReference type="EMBL" id="JBHUFC010000001">
    <property type="protein sequence ID" value="MFD1786154.1"/>
    <property type="molecule type" value="Genomic_DNA"/>
</dbReference>
<evidence type="ECO:0000259" key="2">
    <source>
        <dbReference type="SMART" id="SM00849"/>
    </source>
</evidence>
<name>A0ABW4N7Z3_9SPHN</name>
<keyword evidence="1" id="KW-0378">Hydrolase</keyword>
<protein>
    <submittedName>
        <fullName evidence="3">MBL fold metallo-hydrolase</fullName>
    </submittedName>
</protein>
<dbReference type="Proteomes" id="UP001597283">
    <property type="component" value="Unassembled WGS sequence"/>
</dbReference>
<gene>
    <name evidence="3" type="ORF">ACFSC3_01075</name>
</gene>
<evidence type="ECO:0000313" key="3">
    <source>
        <dbReference type="EMBL" id="MFD1786154.1"/>
    </source>
</evidence>
<dbReference type="InterPro" id="IPR036866">
    <property type="entry name" value="RibonucZ/Hydroxyglut_hydro"/>
</dbReference>
<comment type="caution">
    <text evidence="3">The sequence shown here is derived from an EMBL/GenBank/DDBJ whole genome shotgun (WGS) entry which is preliminary data.</text>
</comment>
<keyword evidence="4" id="KW-1185">Reference proteome</keyword>
<accession>A0ABW4N7Z3</accession>